<dbReference type="EMBL" id="JARKIB010000151">
    <property type="protein sequence ID" value="KAJ7731646.1"/>
    <property type="molecule type" value="Genomic_DNA"/>
</dbReference>
<gene>
    <name evidence="2" type="ORF">B0H16DRAFT_1733209</name>
</gene>
<evidence type="ECO:0000256" key="1">
    <source>
        <dbReference type="SAM" id="MobiDB-lite"/>
    </source>
</evidence>
<sequence>MERTNRSPHHSAPLPPDHLVSPPPEDRTNKPMCRLLPVGVKPPPPPKVAVAAIGGFYVCVWFYGGCFGTCRTGVGSSDVDVDVDVDMSRLSSFDARVRVFSFLRSLGISSSCRSSLSLSLPPSLPPAPPLFPPPSFPKYSLLPSPRSPRLCNLGHPKIHHCPPPAQAQSQLRRAWASQAAHATGAAHAANGKRNVSTGKGGGNNTREERQGKGREGGAGHVFHAL</sequence>
<accession>A0AAD7MT78</accession>
<name>A0AAD7MT78_9AGAR</name>
<protein>
    <submittedName>
        <fullName evidence="2">Uncharacterized protein</fullName>
    </submittedName>
</protein>
<evidence type="ECO:0000313" key="2">
    <source>
        <dbReference type="EMBL" id="KAJ7731646.1"/>
    </source>
</evidence>
<evidence type="ECO:0000313" key="3">
    <source>
        <dbReference type="Proteomes" id="UP001215598"/>
    </source>
</evidence>
<dbReference type="AlphaFoldDB" id="A0AAD7MT78"/>
<feature type="region of interest" description="Disordered" evidence="1">
    <location>
        <begin position="176"/>
        <end position="225"/>
    </location>
</feature>
<organism evidence="2 3">
    <name type="scientific">Mycena metata</name>
    <dbReference type="NCBI Taxonomy" id="1033252"/>
    <lineage>
        <taxon>Eukaryota</taxon>
        <taxon>Fungi</taxon>
        <taxon>Dikarya</taxon>
        <taxon>Basidiomycota</taxon>
        <taxon>Agaricomycotina</taxon>
        <taxon>Agaricomycetes</taxon>
        <taxon>Agaricomycetidae</taxon>
        <taxon>Agaricales</taxon>
        <taxon>Marasmiineae</taxon>
        <taxon>Mycenaceae</taxon>
        <taxon>Mycena</taxon>
    </lineage>
</organism>
<feature type="region of interest" description="Disordered" evidence="1">
    <location>
        <begin position="1"/>
        <end position="27"/>
    </location>
</feature>
<proteinExistence type="predicted"/>
<feature type="compositionally biased region" description="Low complexity" evidence="1">
    <location>
        <begin position="176"/>
        <end position="189"/>
    </location>
</feature>
<reference evidence="2" key="1">
    <citation type="submission" date="2023-03" db="EMBL/GenBank/DDBJ databases">
        <title>Massive genome expansion in bonnet fungi (Mycena s.s.) driven by repeated elements and novel gene families across ecological guilds.</title>
        <authorList>
            <consortium name="Lawrence Berkeley National Laboratory"/>
            <person name="Harder C.B."/>
            <person name="Miyauchi S."/>
            <person name="Viragh M."/>
            <person name="Kuo A."/>
            <person name="Thoen E."/>
            <person name="Andreopoulos B."/>
            <person name="Lu D."/>
            <person name="Skrede I."/>
            <person name="Drula E."/>
            <person name="Henrissat B."/>
            <person name="Morin E."/>
            <person name="Kohler A."/>
            <person name="Barry K."/>
            <person name="LaButti K."/>
            <person name="Morin E."/>
            <person name="Salamov A."/>
            <person name="Lipzen A."/>
            <person name="Mereny Z."/>
            <person name="Hegedus B."/>
            <person name="Baldrian P."/>
            <person name="Stursova M."/>
            <person name="Weitz H."/>
            <person name="Taylor A."/>
            <person name="Grigoriev I.V."/>
            <person name="Nagy L.G."/>
            <person name="Martin F."/>
            <person name="Kauserud H."/>
        </authorList>
    </citation>
    <scope>NUCLEOTIDE SEQUENCE</scope>
    <source>
        <strain evidence="2">CBHHK182m</strain>
    </source>
</reference>
<keyword evidence="3" id="KW-1185">Reference proteome</keyword>
<feature type="compositionally biased region" description="Basic and acidic residues" evidence="1">
    <location>
        <begin position="205"/>
        <end position="217"/>
    </location>
</feature>
<dbReference type="Proteomes" id="UP001215598">
    <property type="component" value="Unassembled WGS sequence"/>
</dbReference>
<comment type="caution">
    <text evidence="2">The sequence shown here is derived from an EMBL/GenBank/DDBJ whole genome shotgun (WGS) entry which is preliminary data.</text>
</comment>